<evidence type="ECO:0000256" key="5">
    <source>
        <dbReference type="ARBA" id="ARBA00022741"/>
    </source>
</evidence>
<dbReference type="GO" id="GO:0019288">
    <property type="term" value="P:isopentenyl diphosphate biosynthetic process, methylerythritol 4-phosphate pathway"/>
    <property type="evidence" value="ECO:0007669"/>
    <property type="project" value="UniProtKB-UniRule"/>
</dbReference>
<dbReference type="InterPro" id="IPR036554">
    <property type="entry name" value="GHMP_kinase_C_sf"/>
</dbReference>
<dbReference type="SUPFAM" id="SSF55060">
    <property type="entry name" value="GHMP Kinase, C-terminal domain"/>
    <property type="match status" value="1"/>
</dbReference>
<dbReference type="PANTHER" id="PTHR43527:SF2">
    <property type="entry name" value="4-DIPHOSPHOCYTIDYL-2-C-METHYL-D-ERYTHRITOL KINASE, CHLOROPLASTIC"/>
    <property type="match status" value="1"/>
</dbReference>
<accession>A0A1H7IV60</accession>
<dbReference type="AlphaFoldDB" id="A0A1H7IV60"/>
<feature type="active site" evidence="10">
    <location>
        <position position="11"/>
    </location>
</feature>
<keyword evidence="5 10" id="KW-0547">Nucleotide-binding</keyword>
<dbReference type="STRING" id="1287727.SAMN05443999_10226"/>
<dbReference type="InterPro" id="IPR006204">
    <property type="entry name" value="GHMP_kinase_N_dom"/>
</dbReference>
<keyword evidence="8 10" id="KW-0414">Isoprene biosynthesis</keyword>
<dbReference type="InterPro" id="IPR004424">
    <property type="entry name" value="IspE"/>
</dbReference>
<comment type="function">
    <text evidence="10">Catalyzes the phosphorylation of the position 2 hydroxy group of 4-diphosphocytidyl-2C-methyl-D-erythritol.</text>
</comment>
<dbReference type="InterPro" id="IPR013750">
    <property type="entry name" value="GHMP_kinase_C_dom"/>
</dbReference>
<evidence type="ECO:0000256" key="6">
    <source>
        <dbReference type="ARBA" id="ARBA00022777"/>
    </source>
</evidence>
<dbReference type="InterPro" id="IPR014721">
    <property type="entry name" value="Ribsml_uS5_D2-typ_fold_subgr"/>
</dbReference>
<dbReference type="GO" id="GO:0016114">
    <property type="term" value="P:terpenoid biosynthetic process"/>
    <property type="evidence" value="ECO:0007669"/>
    <property type="project" value="InterPro"/>
</dbReference>
<dbReference type="InterPro" id="IPR020568">
    <property type="entry name" value="Ribosomal_Su5_D2-typ_SF"/>
</dbReference>
<comment type="pathway">
    <text evidence="10">Isoprenoid biosynthesis; isopentenyl diphosphate biosynthesis via DXP pathway; isopentenyl diphosphate from 1-deoxy-D-xylulose 5-phosphate: step 3/6.</text>
</comment>
<keyword evidence="4 10" id="KW-0808">Transferase</keyword>
<dbReference type="HAMAP" id="MF_00061">
    <property type="entry name" value="IspE"/>
    <property type="match status" value="1"/>
</dbReference>
<evidence type="ECO:0000256" key="7">
    <source>
        <dbReference type="ARBA" id="ARBA00022840"/>
    </source>
</evidence>
<evidence type="ECO:0000256" key="2">
    <source>
        <dbReference type="ARBA" id="ARBA00012052"/>
    </source>
</evidence>
<name>A0A1H7IV60_9RHOB</name>
<evidence type="ECO:0000259" key="11">
    <source>
        <dbReference type="Pfam" id="PF00288"/>
    </source>
</evidence>
<evidence type="ECO:0000256" key="4">
    <source>
        <dbReference type="ARBA" id="ARBA00022679"/>
    </source>
</evidence>
<feature type="active site" evidence="10">
    <location>
        <position position="127"/>
    </location>
</feature>
<feature type="binding site" evidence="10">
    <location>
        <begin position="90"/>
        <end position="100"/>
    </location>
    <ligand>
        <name>ATP</name>
        <dbReference type="ChEBI" id="CHEBI:30616"/>
    </ligand>
</feature>
<dbReference type="EC" id="2.7.1.148" evidence="2 10"/>
<dbReference type="Gene3D" id="3.30.70.890">
    <property type="entry name" value="GHMP kinase, C-terminal domain"/>
    <property type="match status" value="1"/>
</dbReference>
<evidence type="ECO:0000256" key="8">
    <source>
        <dbReference type="ARBA" id="ARBA00023229"/>
    </source>
</evidence>
<evidence type="ECO:0000256" key="9">
    <source>
        <dbReference type="ARBA" id="ARBA00032554"/>
    </source>
</evidence>
<keyword evidence="6 10" id="KW-0418">Kinase</keyword>
<dbReference type="SUPFAM" id="SSF54211">
    <property type="entry name" value="Ribosomal protein S5 domain 2-like"/>
    <property type="match status" value="1"/>
</dbReference>
<keyword evidence="14" id="KW-1185">Reference proteome</keyword>
<evidence type="ECO:0000256" key="10">
    <source>
        <dbReference type="HAMAP-Rule" id="MF_00061"/>
    </source>
</evidence>
<organism evidence="13 14">
    <name type="scientific">Roseovarius azorensis</name>
    <dbReference type="NCBI Taxonomy" id="1287727"/>
    <lineage>
        <taxon>Bacteria</taxon>
        <taxon>Pseudomonadati</taxon>
        <taxon>Pseudomonadota</taxon>
        <taxon>Alphaproteobacteria</taxon>
        <taxon>Rhodobacterales</taxon>
        <taxon>Roseobacteraceae</taxon>
        <taxon>Roseovarius</taxon>
    </lineage>
</organism>
<evidence type="ECO:0000256" key="1">
    <source>
        <dbReference type="ARBA" id="ARBA00009684"/>
    </source>
</evidence>
<dbReference type="UniPathway" id="UPA00056">
    <property type="reaction ID" value="UER00094"/>
</dbReference>
<evidence type="ECO:0000256" key="3">
    <source>
        <dbReference type="ARBA" id="ARBA00017473"/>
    </source>
</evidence>
<reference evidence="13 14" key="1">
    <citation type="submission" date="2016-10" db="EMBL/GenBank/DDBJ databases">
        <authorList>
            <person name="de Groot N.N."/>
        </authorList>
    </citation>
    <scope>NUCLEOTIDE SEQUENCE [LARGE SCALE GENOMIC DNA]</scope>
    <source>
        <strain evidence="13 14">DSM 100674</strain>
    </source>
</reference>
<dbReference type="Gene3D" id="3.30.230.10">
    <property type="match status" value="1"/>
</dbReference>
<dbReference type="EMBL" id="FOAG01000002">
    <property type="protein sequence ID" value="SEK66339.1"/>
    <property type="molecule type" value="Genomic_DNA"/>
</dbReference>
<gene>
    <name evidence="10" type="primary">ispE</name>
    <name evidence="13" type="ORF">SAMN05443999_10226</name>
</gene>
<dbReference type="Pfam" id="PF08544">
    <property type="entry name" value="GHMP_kinases_C"/>
    <property type="match status" value="1"/>
</dbReference>
<dbReference type="PIRSF" id="PIRSF010376">
    <property type="entry name" value="IspE"/>
    <property type="match status" value="1"/>
</dbReference>
<feature type="domain" description="GHMP kinase C-terminal" evidence="12">
    <location>
        <begin position="191"/>
        <end position="265"/>
    </location>
</feature>
<comment type="similarity">
    <text evidence="1 10">Belongs to the GHMP kinase family. IspE subfamily.</text>
</comment>
<sequence length="275" mass="28672">MTVVEAFAPAKINLTLHVTGRRADGYHLLDSLVVFADVGDRVSVRLAGVSRLRVTGPMAAGVPVGPDNLVLRAVALTGTTAEISLEKHLPAAAGIGGGSSDAAATLRALARMRGQPVPEGVLTLGADVPVCMLARAARMCGIGEEVSAVAGLPLLHAVLINPRVPVPTPAVFRRLTCRDNPPMPDELPAWAGAGDLVRWLAEQRNDLQDPAIAEQPVIAQVIERLGVTPGCQLARMSGSGATCFGLYDDAETASSAASRLAAEFPGWWIRSARLS</sequence>
<proteinExistence type="inferred from homology"/>
<feature type="domain" description="GHMP kinase N-terminal" evidence="11">
    <location>
        <begin position="68"/>
        <end position="125"/>
    </location>
</feature>
<dbReference type="Pfam" id="PF00288">
    <property type="entry name" value="GHMP_kinases_N"/>
    <property type="match status" value="1"/>
</dbReference>
<comment type="catalytic activity">
    <reaction evidence="10">
        <text>4-CDP-2-C-methyl-D-erythritol + ATP = 4-CDP-2-C-methyl-D-erythritol 2-phosphate + ADP + H(+)</text>
        <dbReference type="Rhea" id="RHEA:18437"/>
        <dbReference type="ChEBI" id="CHEBI:15378"/>
        <dbReference type="ChEBI" id="CHEBI:30616"/>
        <dbReference type="ChEBI" id="CHEBI:57823"/>
        <dbReference type="ChEBI" id="CHEBI:57919"/>
        <dbReference type="ChEBI" id="CHEBI:456216"/>
        <dbReference type="EC" id="2.7.1.148"/>
    </reaction>
</comment>
<dbReference type="PANTHER" id="PTHR43527">
    <property type="entry name" value="4-DIPHOSPHOCYTIDYL-2-C-METHYL-D-ERYTHRITOL KINASE, CHLOROPLASTIC"/>
    <property type="match status" value="1"/>
</dbReference>
<keyword evidence="7 10" id="KW-0067">ATP-binding</keyword>
<dbReference type="GO" id="GO:0005524">
    <property type="term" value="F:ATP binding"/>
    <property type="evidence" value="ECO:0007669"/>
    <property type="project" value="UniProtKB-UniRule"/>
</dbReference>
<dbReference type="GO" id="GO:0050515">
    <property type="term" value="F:4-(cytidine 5'-diphospho)-2-C-methyl-D-erythritol kinase activity"/>
    <property type="evidence" value="ECO:0007669"/>
    <property type="project" value="UniProtKB-UniRule"/>
</dbReference>
<dbReference type="NCBIfam" id="NF011202">
    <property type="entry name" value="PRK14608.1"/>
    <property type="match status" value="1"/>
</dbReference>
<dbReference type="OrthoDB" id="9809438at2"/>
<evidence type="ECO:0000259" key="12">
    <source>
        <dbReference type="Pfam" id="PF08544"/>
    </source>
</evidence>
<protein>
    <recommendedName>
        <fullName evidence="3 10">4-diphosphocytidyl-2-C-methyl-D-erythritol kinase</fullName>
        <shortName evidence="10">CMK</shortName>
        <ecNumber evidence="2 10">2.7.1.148</ecNumber>
    </recommendedName>
    <alternativeName>
        <fullName evidence="9 10">4-(cytidine-5'-diphospho)-2-C-methyl-D-erythritol kinase</fullName>
    </alternativeName>
</protein>
<dbReference type="Proteomes" id="UP000199582">
    <property type="component" value="Unassembled WGS sequence"/>
</dbReference>
<evidence type="ECO:0000313" key="13">
    <source>
        <dbReference type="EMBL" id="SEK66339.1"/>
    </source>
</evidence>
<evidence type="ECO:0000313" key="14">
    <source>
        <dbReference type="Proteomes" id="UP000199582"/>
    </source>
</evidence>